<dbReference type="InterPro" id="IPR018039">
    <property type="entry name" value="IF_conserved"/>
</dbReference>
<organism evidence="10 11">
    <name type="scientific">Lepidothrix coronata</name>
    <name type="common">blue-crowned manakin</name>
    <dbReference type="NCBI Taxonomy" id="321398"/>
    <lineage>
        <taxon>Eukaryota</taxon>
        <taxon>Metazoa</taxon>
        <taxon>Chordata</taxon>
        <taxon>Craniata</taxon>
        <taxon>Vertebrata</taxon>
        <taxon>Euteleostomi</taxon>
        <taxon>Archelosauria</taxon>
        <taxon>Archosauria</taxon>
        <taxon>Dinosauria</taxon>
        <taxon>Saurischia</taxon>
        <taxon>Theropoda</taxon>
        <taxon>Coelurosauria</taxon>
        <taxon>Aves</taxon>
        <taxon>Neognathae</taxon>
        <taxon>Neoaves</taxon>
        <taxon>Telluraves</taxon>
        <taxon>Australaves</taxon>
        <taxon>Passeriformes</taxon>
        <taxon>Pipridae</taxon>
        <taxon>Lepidothrix</taxon>
    </lineage>
</organism>
<dbReference type="GO" id="GO:0042995">
    <property type="term" value="C:cell projection"/>
    <property type="evidence" value="ECO:0007669"/>
    <property type="project" value="TreeGrafter"/>
</dbReference>
<dbReference type="PROSITE" id="PS51842">
    <property type="entry name" value="IF_ROD_2"/>
    <property type="match status" value="1"/>
</dbReference>
<dbReference type="Proteomes" id="UP000504624">
    <property type="component" value="Unplaced"/>
</dbReference>
<dbReference type="Gene3D" id="1.20.5.500">
    <property type="entry name" value="Single helix bin"/>
    <property type="match status" value="1"/>
</dbReference>
<proteinExistence type="inferred from homology"/>
<accession>A0A6J0J7U9</accession>
<gene>
    <name evidence="11" type="primary">LOC108509914</name>
</gene>
<feature type="domain" description="IF rod" evidence="9">
    <location>
        <begin position="20"/>
        <end position="327"/>
    </location>
</feature>
<keyword evidence="4 7" id="KW-0403">Intermediate filament</keyword>
<dbReference type="InterPro" id="IPR002957">
    <property type="entry name" value="Keratin_I"/>
</dbReference>
<dbReference type="Gene3D" id="1.20.5.1160">
    <property type="entry name" value="Vasodilator-stimulated phosphoprotein"/>
    <property type="match status" value="1"/>
</dbReference>
<comment type="similarity">
    <text evidence="6 7">Belongs to the intermediate filament family.</text>
</comment>
<evidence type="ECO:0000256" key="1">
    <source>
        <dbReference type="ARBA" id="ARBA00004496"/>
    </source>
</evidence>
<dbReference type="PANTHER" id="PTHR45652">
    <property type="entry name" value="GLIAL FIBRILLARY ACIDIC PROTEIN"/>
    <property type="match status" value="1"/>
</dbReference>
<dbReference type="FunFam" id="1.20.5.500:FF:000001">
    <property type="entry name" value="Type II keratin 23"/>
    <property type="match status" value="1"/>
</dbReference>
<evidence type="ECO:0000259" key="9">
    <source>
        <dbReference type="PROSITE" id="PS51842"/>
    </source>
</evidence>
<dbReference type="SUPFAM" id="SSF64593">
    <property type="entry name" value="Intermediate filament protein, coiled coil region"/>
    <property type="match status" value="2"/>
</dbReference>
<feature type="coiled-coil region" evidence="8">
    <location>
        <begin position="67"/>
        <end position="105"/>
    </location>
</feature>
<dbReference type="GO" id="GO:0005882">
    <property type="term" value="C:intermediate filament"/>
    <property type="evidence" value="ECO:0007669"/>
    <property type="project" value="UniProtKB-KW"/>
</dbReference>
<evidence type="ECO:0000256" key="3">
    <source>
        <dbReference type="ARBA" id="ARBA00022490"/>
    </source>
</evidence>
<reference evidence="11" key="1">
    <citation type="submission" date="2025-08" db="UniProtKB">
        <authorList>
            <consortium name="RefSeq"/>
        </authorList>
    </citation>
    <scope>IDENTIFICATION</scope>
</reference>
<dbReference type="GeneID" id="108509914"/>
<dbReference type="GO" id="GO:0005737">
    <property type="term" value="C:cytoplasm"/>
    <property type="evidence" value="ECO:0007669"/>
    <property type="project" value="UniProtKB-SubCell"/>
</dbReference>
<evidence type="ECO:0000256" key="7">
    <source>
        <dbReference type="RuleBase" id="RU000685"/>
    </source>
</evidence>
<sequence length="327" mass="38499">MDFLLAMALNLEFREMRTSERVEMMELNDCFASYIEKVWLLEQQNKVLVLKLNQAQDQELSRLGDIYQEQLRELRRHVEQLDTAKARLEIERFNLAQDLSSLQQKLQDEVTPWLEAESNLAAYRQDVDNATLAHLDLERHVGTLQDEIAFLHKVHEEELQGLQEQLSRQWVHVEVNASKPDLTAALRDIRSQYEAVTASNTQETEQWYKCKFADLRDAAAQQNEALHATNQEADEYRRQLQALTCDLEALRGSKESLERQLQELEKRYTLETADYQDTVAWLEEDIQSLEEEMARHLQDYQDLLNVRLALDMEITTYRKLLEIEESR</sequence>
<evidence type="ECO:0000256" key="5">
    <source>
        <dbReference type="ARBA" id="ARBA00023054"/>
    </source>
</evidence>
<evidence type="ECO:0000256" key="2">
    <source>
        <dbReference type="ARBA" id="ARBA00018571"/>
    </source>
</evidence>
<feature type="coiled-coil region" evidence="8">
    <location>
        <begin position="219"/>
        <end position="306"/>
    </location>
</feature>
<keyword evidence="3" id="KW-0963">Cytoplasm</keyword>
<name>A0A6J0J7U9_9PASS</name>
<dbReference type="PROSITE" id="PS00226">
    <property type="entry name" value="IF_ROD_1"/>
    <property type="match status" value="1"/>
</dbReference>
<dbReference type="InterPro" id="IPR050405">
    <property type="entry name" value="Intermediate_filament"/>
</dbReference>
<dbReference type="GO" id="GO:1904714">
    <property type="term" value="P:regulation of chaperone-mediated autophagy"/>
    <property type="evidence" value="ECO:0007669"/>
    <property type="project" value="TreeGrafter"/>
</dbReference>
<evidence type="ECO:0000256" key="6">
    <source>
        <dbReference type="ARBA" id="ARBA00061646"/>
    </source>
</evidence>
<dbReference type="Pfam" id="PF00038">
    <property type="entry name" value="Filament"/>
    <property type="match status" value="1"/>
</dbReference>
<evidence type="ECO:0000256" key="8">
    <source>
        <dbReference type="SAM" id="Coils"/>
    </source>
</evidence>
<dbReference type="FunFam" id="1.20.5.170:FF:000002">
    <property type="entry name" value="Type I keratin KA11"/>
    <property type="match status" value="1"/>
</dbReference>
<dbReference type="GO" id="GO:0045109">
    <property type="term" value="P:intermediate filament organization"/>
    <property type="evidence" value="ECO:0007669"/>
    <property type="project" value="TreeGrafter"/>
</dbReference>
<dbReference type="GO" id="GO:0005200">
    <property type="term" value="F:structural constituent of cytoskeleton"/>
    <property type="evidence" value="ECO:0007669"/>
    <property type="project" value="TreeGrafter"/>
</dbReference>
<evidence type="ECO:0000313" key="10">
    <source>
        <dbReference type="Proteomes" id="UP000504624"/>
    </source>
</evidence>
<keyword evidence="5 8" id="KW-0175">Coiled coil</keyword>
<dbReference type="RefSeq" id="XP_017695017.1">
    <property type="nucleotide sequence ID" value="XM_017839528.1"/>
</dbReference>
<dbReference type="SMART" id="SM01391">
    <property type="entry name" value="Filament"/>
    <property type="match status" value="1"/>
</dbReference>
<evidence type="ECO:0000256" key="4">
    <source>
        <dbReference type="ARBA" id="ARBA00022754"/>
    </source>
</evidence>
<dbReference type="InterPro" id="IPR039008">
    <property type="entry name" value="IF_rod_dom"/>
</dbReference>
<dbReference type="PANTHER" id="PTHR45652:SF9">
    <property type="entry name" value="GLIAL FIBRILLARY ACIDIC PROTEIN"/>
    <property type="match status" value="1"/>
</dbReference>
<keyword evidence="10" id="KW-1185">Reference proteome</keyword>
<evidence type="ECO:0000313" key="11">
    <source>
        <dbReference type="RefSeq" id="XP_017695017.1"/>
    </source>
</evidence>
<dbReference type="FunFam" id="1.20.5.1160:FF:000001">
    <property type="entry name" value="Keratin type II"/>
    <property type="match status" value="1"/>
</dbReference>
<protein>
    <recommendedName>
        <fullName evidence="2">Glial fibrillary acidic protein</fullName>
    </recommendedName>
</protein>
<dbReference type="AlphaFoldDB" id="A0A6J0J7U9"/>
<comment type="subcellular location">
    <subcellularLocation>
        <location evidence="1">Cytoplasm</location>
    </subcellularLocation>
</comment>
<dbReference type="OrthoDB" id="2441647at2759"/>
<dbReference type="Gene3D" id="1.20.5.170">
    <property type="match status" value="1"/>
</dbReference>
<dbReference type="PRINTS" id="PR01248">
    <property type="entry name" value="TYPE1KERATIN"/>
</dbReference>